<name>A0A131YSZ2_RHIAP</name>
<accession>A0A131YSZ2</accession>
<reference evidence="3" key="1">
    <citation type="journal article" date="2016" name="Ticks Tick Borne Dis.">
        <title>De novo assembly and annotation of the salivary gland transcriptome of Rhipicephalus appendiculatus male and female ticks during blood feeding.</title>
        <authorList>
            <person name="de Castro M.H."/>
            <person name="de Klerk D."/>
            <person name="Pienaar R."/>
            <person name="Latif A.A."/>
            <person name="Rees D.J."/>
            <person name="Mans B.J."/>
        </authorList>
    </citation>
    <scope>NUCLEOTIDE SEQUENCE</scope>
    <source>
        <tissue evidence="3">Salivary glands</tissue>
    </source>
</reference>
<evidence type="ECO:0000313" key="3">
    <source>
        <dbReference type="EMBL" id="JAP81600.1"/>
    </source>
</evidence>
<dbReference type="EMBL" id="GEDV01006957">
    <property type="protein sequence ID" value="JAP81600.1"/>
    <property type="molecule type" value="Transcribed_RNA"/>
</dbReference>
<feature type="region of interest" description="Disordered" evidence="1">
    <location>
        <begin position="27"/>
        <end position="103"/>
    </location>
</feature>
<dbReference type="AlphaFoldDB" id="A0A131YSZ2"/>
<keyword evidence="2" id="KW-0732">Signal</keyword>
<feature type="compositionally biased region" description="Pro residues" evidence="1">
    <location>
        <begin position="30"/>
        <end position="44"/>
    </location>
</feature>
<evidence type="ECO:0008006" key="4">
    <source>
        <dbReference type="Google" id="ProtNLM"/>
    </source>
</evidence>
<protein>
    <recommendedName>
        <fullName evidence="4">Glycine rich superfamily member</fullName>
    </recommendedName>
</protein>
<feature type="signal peptide" evidence="2">
    <location>
        <begin position="1"/>
        <end position="21"/>
    </location>
</feature>
<proteinExistence type="predicted"/>
<feature type="chain" id="PRO_5007286030" description="Glycine rich superfamily member" evidence="2">
    <location>
        <begin position="22"/>
        <end position="113"/>
    </location>
</feature>
<sequence>MSSRIVALCLLFLSVVVLINAQHRPDTIRVPPPRIDLPKIPQPPRTRIDVQGGGSGSQHSVSGSIHHDVYRPNRGPTISIWGQGSHQRHPATGSHGQGQVGVGVRIPIGGRRG</sequence>
<evidence type="ECO:0000256" key="2">
    <source>
        <dbReference type="SAM" id="SignalP"/>
    </source>
</evidence>
<evidence type="ECO:0000256" key="1">
    <source>
        <dbReference type="SAM" id="MobiDB-lite"/>
    </source>
</evidence>
<organism evidence="3">
    <name type="scientific">Rhipicephalus appendiculatus</name>
    <name type="common">Brown ear tick</name>
    <dbReference type="NCBI Taxonomy" id="34631"/>
    <lineage>
        <taxon>Eukaryota</taxon>
        <taxon>Metazoa</taxon>
        <taxon>Ecdysozoa</taxon>
        <taxon>Arthropoda</taxon>
        <taxon>Chelicerata</taxon>
        <taxon>Arachnida</taxon>
        <taxon>Acari</taxon>
        <taxon>Parasitiformes</taxon>
        <taxon>Ixodida</taxon>
        <taxon>Ixodoidea</taxon>
        <taxon>Ixodidae</taxon>
        <taxon>Rhipicephalinae</taxon>
        <taxon>Rhipicephalus</taxon>
        <taxon>Rhipicephalus</taxon>
    </lineage>
</organism>